<proteinExistence type="predicted"/>
<gene>
    <name evidence="1" type="ORF">PC110_g12441</name>
</gene>
<dbReference type="VEuPathDB" id="FungiDB:PC110_g12441"/>
<dbReference type="AlphaFoldDB" id="A0A329S3E3"/>
<dbReference type="STRING" id="29920.A0A329S3E3"/>
<keyword evidence="2" id="KW-1185">Reference proteome</keyword>
<evidence type="ECO:0000313" key="2">
    <source>
        <dbReference type="Proteomes" id="UP000251314"/>
    </source>
</evidence>
<dbReference type="Proteomes" id="UP000251314">
    <property type="component" value="Unassembled WGS sequence"/>
</dbReference>
<protein>
    <submittedName>
        <fullName evidence="1">Uncharacterized protein</fullName>
    </submittedName>
</protein>
<organism evidence="1 2">
    <name type="scientific">Phytophthora cactorum</name>
    <dbReference type="NCBI Taxonomy" id="29920"/>
    <lineage>
        <taxon>Eukaryota</taxon>
        <taxon>Sar</taxon>
        <taxon>Stramenopiles</taxon>
        <taxon>Oomycota</taxon>
        <taxon>Peronosporomycetes</taxon>
        <taxon>Peronosporales</taxon>
        <taxon>Peronosporaceae</taxon>
        <taxon>Phytophthora</taxon>
    </lineage>
</organism>
<name>A0A329S3E3_9STRA</name>
<accession>A0A329S3E3</accession>
<dbReference type="EMBL" id="MJFZ01000332">
    <property type="protein sequence ID" value="RAW31225.1"/>
    <property type="molecule type" value="Genomic_DNA"/>
</dbReference>
<sequence>MGNSQAMALKSAVVDKNIGNRAILKQLMGPTEEDPFRFLAL</sequence>
<evidence type="ECO:0000313" key="1">
    <source>
        <dbReference type="EMBL" id="RAW31225.1"/>
    </source>
</evidence>
<comment type="caution">
    <text evidence="1">The sequence shown here is derived from an EMBL/GenBank/DDBJ whole genome shotgun (WGS) entry which is preliminary data.</text>
</comment>
<reference evidence="1 2" key="1">
    <citation type="submission" date="2018-01" db="EMBL/GenBank/DDBJ databases">
        <title>Draft genome of the strawberry crown rot pathogen Phytophthora cactorum.</title>
        <authorList>
            <person name="Armitage A.D."/>
            <person name="Lysoe E."/>
            <person name="Nellist C.F."/>
            <person name="Harrison R.J."/>
            <person name="Brurberg M.B."/>
        </authorList>
    </citation>
    <scope>NUCLEOTIDE SEQUENCE [LARGE SCALE GENOMIC DNA]</scope>
    <source>
        <strain evidence="1 2">10300</strain>
    </source>
</reference>